<keyword evidence="1" id="KW-0472">Membrane</keyword>
<keyword evidence="1" id="KW-1133">Transmembrane helix</keyword>
<reference evidence="2" key="1">
    <citation type="journal article" date="2015" name="Nature">
        <title>Complex archaea that bridge the gap between prokaryotes and eukaryotes.</title>
        <authorList>
            <person name="Spang A."/>
            <person name="Saw J.H."/>
            <person name="Jorgensen S.L."/>
            <person name="Zaremba-Niedzwiedzka K."/>
            <person name="Martijn J."/>
            <person name="Lind A.E."/>
            <person name="van Eijk R."/>
            <person name="Schleper C."/>
            <person name="Guy L."/>
            <person name="Ettema T.J."/>
        </authorList>
    </citation>
    <scope>NUCLEOTIDE SEQUENCE</scope>
</reference>
<comment type="caution">
    <text evidence="2">The sequence shown here is derived from an EMBL/GenBank/DDBJ whole genome shotgun (WGS) entry which is preliminary data.</text>
</comment>
<feature type="transmembrane region" description="Helical" evidence="1">
    <location>
        <begin position="147"/>
        <end position="170"/>
    </location>
</feature>
<proteinExistence type="predicted"/>
<dbReference type="EMBL" id="LAZR01040558">
    <property type="protein sequence ID" value="KKL14187.1"/>
    <property type="molecule type" value="Genomic_DNA"/>
</dbReference>
<evidence type="ECO:0000313" key="2">
    <source>
        <dbReference type="EMBL" id="KKL14187.1"/>
    </source>
</evidence>
<dbReference type="AlphaFoldDB" id="A0A0F9BK40"/>
<accession>A0A0F9BK40</accession>
<name>A0A0F9BK40_9ZZZZ</name>
<organism evidence="2">
    <name type="scientific">marine sediment metagenome</name>
    <dbReference type="NCBI Taxonomy" id="412755"/>
    <lineage>
        <taxon>unclassified sequences</taxon>
        <taxon>metagenomes</taxon>
        <taxon>ecological metagenomes</taxon>
    </lineage>
</organism>
<protein>
    <submittedName>
        <fullName evidence="2">Uncharacterized protein</fullName>
    </submittedName>
</protein>
<sequence length="176" mass="18190">MENKKGIQLSQAFGAVLTLVLVAVLVIIAIVIFVNLATSFAGTSTVSETNETIVVPGSGIIAVAGAGNCSFGGFNPGLVINRTEGATGPENNTLVLDTDYQVFSANGSIGNLTNWNTSFISYSYTWGSGACDASESMVTEFGNYTSLVGLVGTIIFLGLVIGVLVTAFVFGGRRET</sequence>
<feature type="transmembrane region" description="Helical" evidence="1">
    <location>
        <begin position="12"/>
        <end position="34"/>
    </location>
</feature>
<gene>
    <name evidence="2" type="ORF">LCGC14_2518270</name>
</gene>
<evidence type="ECO:0000256" key="1">
    <source>
        <dbReference type="SAM" id="Phobius"/>
    </source>
</evidence>
<keyword evidence="1" id="KW-0812">Transmembrane</keyword>